<reference evidence="1 2" key="1">
    <citation type="submission" date="2024-09" db="EMBL/GenBank/DDBJ databases">
        <authorList>
            <person name="Sun Q."/>
            <person name="Mori K."/>
        </authorList>
    </citation>
    <scope>NUCLEOTIDE SEQUENCE [LARGE SCALE GENOMIC DNA]</scope>
    <source>
        <strain evidence="1 2">CCM 7609</strain>
    </source>
</reference>
<dbReference type="EMBL" id="JBHMFI010000001">
    <property type="protein sequence ID" value="MFB9073416.1"/>
    <property type="molecule type" value="Genomic_DNA"/>
</dbReference>
<name>A0ABV5G3A9_9MICC</name>
<organism evidence="1 2">
    <name type="scientific">Citricoccus parietis</name>
    <dbReference type="NCBI Taxonomy" id="592307"/>
    <lineage>
        <taxon>Bacteria</taxon>
        <taxon>Bacillati</taxon>
        <taxon>Actinomycetota</taxon>
        <taxon>Actinomycetes</taxon>
        <taxon>Micrococcales</taxon>
        <taxon>Micrococcaceae</taxon>
        <taxon>Citricoccus</taxon>
    </lineage>
</organism>
<evidence type="ECO:0000313" key="1">
    <source>
        <dbReference type="EMBL" id="MFB9073416.1"/>
    </source>
</evidence>
<keyword evidence="2" id="KW-1185">Reference proteome</keyword>
<dbReference type="PANTHER" id="PTHR34821">
    <property type="entry name" value="INNER MEMBRANE PROTEIN YDCZ"/>
    <property type="match status" value="1"/>
</dbReference>
<proteinExistence type="predicted"/>
<evidence type="ECO:0000313" key="2">
    <source>
        <dbReference type="Proteomes" id="UP001589575"/>
    </source>
</evidence>
<sequence>MTRTSGWPYLILSFLAGTLLSLQARINSFVSTDLGDSFAAAAFVFITGGVTVAVVVVANKNSRRSVGLAWTQFRTGALPWHLLLGGVGGVMGILAQTTAVQVIGVALFSLSFVVGQMVSSSAIDHFGWSLGLRRKLTCVGVGALIVALAGVVMASGSGLDVTRPEALGALALVFVAGLGVSAHMAFNGRVTTVVGRPEASVLATYIAGTAVLVLVSVVLLLTGTGNLRALANVRPWYVALGIIGPAIVMVSAIIVRHIGPLLFTLGMVTGQLLGSIVLDVAWPVDEPILPAWSTIMGALLALCGLVVLQRWGQRPVVAVAARKTSHANVHRITPSG</sequence>
<dbReference type="Proteomes" id="UP001589575">
    <property type="component" value="Unassembled WGS sequence"/>
</dbReference>
<protein>
    <submittedName>
        <fullName evidence="1">DMT family transporter</fullName>
    </submittedName>
</protein>
<gene>
    <name evidence="1" type="ORF">ACFFX0_20325</name>
</gene>
<accession>A0ABV5G3A9</accession>
<comment type="caution">
    <text evidence="1">The sequence shown here is derived from an EMBL/GenBank/DDBJ whole genome shotgun (WGS) entry which is preliminary data.</text>
</comment>
<dbReference type="Pfam" id="PF04657">
    <property type="entry name" value="DMT_YdcZ"/>
    <property type="match status" value="2"/>
</dbReference>
<dbReference type="PANTHER" id="PTHR34821:SF2">
    <property type="entry name" value="INNER MEMBRANE PROTEIN YDCZ"/>
    <property type="match status" value="1"/>
</dbReference>
<dbReference type="InterPro" id="IPR006750">
    <property type="entry name" value="YdcZ"/>
</dbReference>